<evidence type="ECO:0000256" key="4">
    <source>
        <dbReference type="ARBA" id="ARBA00022795"/>
    </source>
</evidence>
<dbReference type="EMBL" id="UOFU01000372">
    <property type="protein sequence ID" value="VAX04260.1"/>
    <property type="molecule type" value="Genomic_DNA"/>
</dbReference>
<dbReference type="InterPro" id="IPR007412">
    <property type="entry name" value="FlgM"/>
</dbReference>
<sequence>MAIDISGVPPSQPQGTGGSAKSITGSSGNAPQTPSPATPVNKADTITLTPQASQLKSVESVIHAQSVIDGERVQSLKLAIDAGEYEINPLRVAEKFIQFENNLRSS</sequence>
<evidence type="ECO:0000256" key="1">
    <source>
        <dbReference type="ARBA" id="ARBA00005322"/>
    </source>
</evidence>
<evidence type="ECO:0000256" key="6">
    <source>
        <dbReference type="ARBA" id="ARBA00023163"/>
    </source>
</evidence>
<comment type="similarity">
    <text evidence="1">Belongs to the FlgM family.</text>
</comment>
<dbReference type="AlphaFoldDB" id="A0A3B1B1T3"/>
<keyword evidence="5" id="KW-0805">Transcription regulation</keyword>
<dbReference type="InterPro" id="IPR031316">
    <property type="entry name" value="FlgM_C"/>
</dbReference>
<keyword evidence="4" id="KW-1005">Bacterial flagellum biogenesis</keyword>
<reference evidence="9" key="1">
    <citation type="submission" date="2018-06" db="EMBL/GenBank/DDBJ databases">
        <authorList>
            <person name="Zhirakovskaya E."/>
        </authorList>
    </citation>
    <scope>NUCLEOTIDE SEQUENCE</scope>
</reference>
<accession>A0A3B1B1T3</accession>
<dbReference type="GO" id="GO:0045892">
    <property type="term" value="P:negative regulation of DNA-templated transcription"/>
    <property type="evidence" value="ECO:0007669"/>
    <property type="project" value="InterPro"/>
</dbReference>
<keyword evidence="6" id="KW-0804">Transcription</keyword>
<protein>
    <recommendedName>
        <fullName evidence="2">Negative regulator of flagellin synthesis</fullName>
    </recommendedName>
</protein>
<dbReference type="GO" id="GO:0044781">
    <property type="term" value="P:bacterial-type flagellum organization"/>
    <property type="evidence" value="ECO:0007669"/>
    <property type="project" value="UniProtKB-KW"/>
</dbReference>
<evidence type="ECO:0000256" key="3">
    <source>
        <dbReference type="ARBA" id="ARBA00022491"/>
    </source>
</evidence>
<organism evidence="9">
    <name type="scientific">hydrothermal vent metagenome</name>
    <dbReference type="NCBI Taxonomy" id="652676"/>
    <lineage>
        <taxon>unclassified sequences</taxon>
        <taxon>metagenomes</taxon>
        <taxon>ecological metagenomes</taxon>
    </lineage>
</organism>
<name>A0A3B1B1T3_9ZZZZ</name>
<feature type="region of interest" description="Disordered" evidence="7">
    <location>
        <begin position="1"/>
        <end position="43"/>
    </location>
</feature>
<keyword evidence="3" id="KW-0678">Repressor</keyword>
<gene>
    <name evidence="9" type="ORF">MNBD_GAMMA20-1046</name>
</gene>
<feature type="domain" description="Anti-sigma-28 factor FlgM C-terminal" evidence="8">
    <location>
        <begin position="44"/>
        <end position="97"/>
    </location>
</feature>
<evidence type="ECO:0000313" key="9">
    <source>
        <dbReference type="EMBL" id="VAX04260.1"/>
    </source>
</evidence>
<evidence type="ECO:0000256" key="2">
    <source>
        <dbReference type="ARBA" id="ARBA00017823"/>
    </source>
</evidence>
<dbReference type="Pfam" id="PF04316">
    <property type="entry name" value="FlgM"/>
    <property type="match status" value="1"/>
</dbReference>
<dbReference type="NCBIfam" id="TIGR03824">
    <property type="entry name" value="FlgM_jcvi"/>
    <property type="match status" value="1"/>
</dbReference>
<evidence type="ECO:0000259" key="8">
    <source>
        <dbReference type="Pfam" id="PF04316"/>
    </source>
</evidence>
<dbReference type="InterPro" id="IPR035890">
    <property type="entry name" value="Anti-sigma-28_factor_FlgM_sf"/>
</dbReference>
<feature type="compositionally biased region" description="Polar residues" evidence="7">
    <location>
        <begin position="19"/>
        <end position="32"/>
    </location>
</feature>
<evidence type="ECO:0000256" key="7">
    <source>
        <dbReference type="SAM" id="MobiDB-lite"/>
    </source>
</evidence>
<proteinExistence type="inferred from homology"/>
<dbReference type="SUPFAM" id="SSF101498">
    <property type="entry name" value="Anti-sigma factor FlgM"/>
    <property type="match status" value="1"/>
</dbReference>
<evidence type="ECO:0000256" key="5">
    <source>
        <dbReference type="ARBA" id="ARBA00023015"/>
    </source>
</evidence>